<keyword evidence="3 5" id="KW-0067">ATP-binding</keyword>
<dbReference type="GO" id="GO:0016887">
    <property type="term" value="F:ATP hydrolysis activity"/>
    <property type="evidence" value="ECO:0007669"/>
    <property type="project" value="InterPro"/>
</dbReference>
<organism evidence="5 6">
    <name type="scientific">Marinomonas piezotolerans</name>
    <dbReference type="NCBI Taxonomy" id="2213058"/>
    <lineage>
        <taxon>Bacteria</taxon>
        <taxon>Pseudomonadati</taxon>
        <taxon>Pseudomonadota</taxon>
        <taxon>Gammaproteobacteria</taxon>
        <taxon>Oceanospirillales</taxon>
        <taxon>Oceanospirillaceae</taxon>
        <taxon>Marinomonas</taxon>
    </lineage>
</organism>
<dbReference type="PANTHER" id="PTHR43776:SF8">
    <property type="entry name" value="ABC TRANSPORTER, ATP-BINDING PROTEIN"/>
    <property type="match status" value="1"/>
</dbReference>
<dbReference type="InterPro" id="IPR017871">
    <property type="entry name" value="ABC_transporter-like_CS"/>
</dbReference>
<dbReference type="InterPro" id="IPR027417">
    <property type="entry name" value="P-loop_NTPase"/>
</dbReference>
<accession>A0A370UBI9</accession>
<evidence type="ECO:0000313" key="6">
    <source>
        <dbReference type="Proteomes" id="UP000254326"/>
    </source>
</evidence>
<dbReference type="OrthoDB" id="9784450at2"/>
<evidence type="ECO:0000313" key="5">
    <source>
        <dbReference type="EMBL" id="RDL45173.1"/>
    </source>
</evidence>
<dbReference type="Pfam" id="PF00005">
    <property type="entry name" value="ABC_tran"/>
    <property type="match status" value="1"/>
</dbReference>
<dbReference type="InterPro" id="IPR003439">
    <property type="entry name" value="ABC_transporter-like_ATP-bd"/>
</dbReference>
<dbReference type="InterPro" id="IPR050319">
    <property type="entry name" value="ABC_transp_ATP-bind"/>
</dbReference>
<dbReference type="PROSITE" id="PS00211">
    <property type="entry name" value="ABC_TRANSPORTER_1"/>
    <property type="match status" value="1"/>
</dbReference>
<comment type="caution">
    <text evidence="5">The sequence shown here is derived from an EMBL/GenBank/DDBJ whole genome shotgun (WGS) entry which is preliminary data.</text>
</comment>
<evidence type="ECO:0000256" key="1">
    <source>
        <dbReference type="ARBA" id="ARBA00022448"/>
    </source>
</evidence>
<dbReference type="Proteomes" id="UP000254326">
    <property type="component" value="Unassembled WGS sequence"/>
</dbReference>
<dbReference type="PROSITE" id="PS50893">
    <property type="entry name" value="ABC_TRANSPORTER_2"/>
    <property type="match status" value="1"/>
</dbReference>
<keyword evidence="2" id="KW-0547">Nucleotide-binding</keyword>
<gene>
    <name evidence="5" type="ORF">DN730_06055</name>
</gene>
<dbReference type="CDD" id="cd03257">
    <property type="entry name" value="ABC_NikE_OppD_transporters"/>
    <property type="match status" value="1"/>
</dbReference>
<feature type="domain" description="ABC transporter" evidence="4">
    <location>
        <begin position="7"/>
        <end position="245"/>
    </location>
</feature>
<evidence type="ECO:0000256" key="2">
    <source>
        <dbReference type="ARBA" id="ARBA00022741"/>
    </source>
</evidence>
<sequence length="264" mass="29083">MSQVPFLQLETLRYGRDRASDIIPSLSLNIGQKERIGLVGESGCGKSTLLKLILGVIQAQSGQIHCEGEPIRITPWRPMNHYRKLVQYIPQDPHTALPPHQTVATLLSEPIKRLKLGTPDVAMLQRAIEQVELPHSVLAQKASELSGGQAQRVALARALIIKPKFLLADEPTSGLDLPLREQVKALLSQVCDENQMGLLVVTHDISMVSGLCDRMLVMQQGRIIEDQPTADALRAPNNIYTQRLLEAVPTVHANAWQPSSLLSN</sequence>
<keyword evidence="6" id="KW-1185">Reference proteome</keyword>
<dbReference type="SUPFAM" id="SSF52540">
    <property type="entry name" value="P-loop containing nucleoside triphosphate hydrolases"/>
    <property type="match status" value="1"/>
</dbReference>
<dbReference type="AlphaFoldDB" id="A0A370UBI9"/>
<dbReference type="GO" id="GO:0005524">
    <property type="term" value="F:ATP binding"/>
    <property type="evidence" value="ECO:0007669"/>
    <property type="project" value="UniProtKB-KW"/>
</dbReference>
<dbReference type="GO" id="GO:0055085">
    <property type="term" value="P:transmembrane transport"/>
    <property type="evidence" value="ECO:0007669"/>
    <property type="project" value="UniProtKB-ARBA"/>
</dbReference>
<dbReference type="EMBL" id="QKRA01000002">
    <property type="protein sequence ID" value="RDL45173.1"/>
    <property type="molecule type" value="Genomic_DNA"/>
</dbReference>
<reference evidence="5 6" key="1">
    <citation type="submission" date="2018-06" db="EMBL/GenBank/DDBJ databases">
        <title>Marinomonas sp. YLB-05 draft genome sequence.</title>
        <authorList>
            <person name="Yu L."/>
            <person name="Tang X."/>
        </authorList>
    </citation>
    <scope>NUCLEOTIDE SEQUENCE [LARGE SCALE GENOMIC DNA]</scope>
    <source>
        <strain evidence="5 6">YLB-05</strain>
    </source>
</reference>
<dbReference type="PANTHER" id="PTHR43776">
    <property type="entry name" value="TRANSPORT ATP-BINDING PROTEIN"/>
    <property type="match status" value="1"/>
</dbReference>
<keyword evidence="1" id="KW-0813">Transport</keyword>
<name>A0A370UBI9_9GAMM</name>
<dbReference type="Gene3D" id="3.40.50.300">
    <property type="entry name" value="P-loop containing nucleotide triphosphate hydrolases"/>
    <property type="match status" value="1"/>
</dbReference>
<evidence type="ECO:0000256" key="3">
    <source>
        <dbReference type="ARBA" id="ARBA00022840"/>
    </source>
</evidence>
<dbReference type="InterPro" id="IPR003593">
    <property type="entry name" value="AAA+_ATPase"/>
</dbReference>
<dbReference type="SMART" id="SM00382">
    <property type="entry name" value="AAA"/>
    <property type="match status" value="1"/>
</dbReference>
<evidence type="ECO:0000259" key="4">
    <source>
        <dbReference type="PROSITE" id="PS50893"/>
    </source>
</evidence>
<protein>
    <submittedName>
        <fullName evidence="5">ABC transporter ATP-binding protein</fullName>
    </submittedName>
</protein>
<proteinExistence type="predicted"/>
<dbReference type="RefSeq" id="WP_115467207.1">
    <property type="nucleotide sequence ID" value="NZ_QKRA01000002.1"/>
</dbReference>